<reference evidence="3" key="1">
    <citation type="submission" date="2025-08" db="UniProtKB">
        <authorList>
            <consortium name="RefSeq"/>
        </authorList>
    </citation>
    <scope>IDENTIFICATION</scope>
    <source>
        <strain evidence="3">J_2021</strain>
        <tissue evidence="3">Erythrocytes</tissue>
    </source>
</reference>
<dbReference type="PANTHER" id="PTHR12001:SF55">
    <property type="entry name" value="ALL TRANS-POLYPRENYL-DIPHOSPHATE SYNTHASE PDSS2"/>
    <property type="match status" value="1"/>
</dbReference>
<dbReference type="Xenbase" id="XB-GENE-6485597">
    <property type="gene designation" value="pdss2.L"/>
</dbReference>
<evidence type="ECO:0000313" key="4">
    <source>
        <dbReference type="Xenbase" id="XB-GENE-6485597"/>
    </source>
</evidence>
<gene>
    <name evidence="4" type="primary">pdss2.L</name>
    <name evidence="3" type="synonym">LOC108716846</name>
</gene>
<organism evidence="2 3">
    <name type="scientific">Xenopus laevis</name>
    <name type="common">African clawed frog</name>
    <dbReference type="NCBI Taxonomy" id="8355"/>
    <lineage>
        <taxon>Eukaryota</taxon>
        <taxon>Metazoa</taxon>
        <taxon>Chordata</taxon>
        <taxon>Craniata</taxon>
        <taxon>Vertebrata</taxon>
        <taxon>Euteleostomi</taxon>
        <taxon>Amphibia</taxon>
        <taxon>Batrachia</taxon>
        <taxon>Anura</taxon>
        <taxon>Pipoidea</taxon>
        <taxon>Pipidae</taxon>
        <taxon>Xenopodinae</taxon>
        <taxon>Xenopus</taxon>
        <taxon>Xenopus</taxon>
    </lineage>
</organism>
<evidence type="ECO:0000256" key="1">
    <source>
        <dbReference type="RuleBase" id="RU004466"/>
    </source>
</evidence>
<dbReference type="InterPro" id="IPR000092">
    <property type="entry name" value="Polyprenyl_synt"/>
</dbReference>
<dbReference type="Bgee" id="108716846">
    <property type="expression patterns" value="Expressed in ovary and 1 other cell type or tissue"/>
</dbReference>
<evidence type="ECO:0000313" key="3">
    <source>
        <dbReference type="RefSeq" id="XP_018118826.1"/>
    </source>
</evidence>
<proteinExistence type="inferred from homology"/>
<dbReference type="GO" id="GO:0005739">
    <property type="term" value="C:mitochondrion"/>
    <property type="evidence" value="ECO:0000318"/>
    <property type="project" value="GO_Central"/>
</dbReference>
<dbReference type="KEGG" id="xla:108716846"/>
<keyword evidence="1" id="KW-0808">Transferase</keyword>
<dbReference type="CTD" id="108716846"/>
<dbReference type="PaxDb" id="8355-A0A1L8G970"/>
<dbReference type="OrthoDB" id="9983019at2759"/>
<dbReference type="STRING" id="8355.A0A1L8G970"/>
<dbReference type="SUPFAM" id="SSF48576">
    <property type="entry name" value="Terpenoid synthases"/>
    <property type="match status" value="1"/>
</dbReference>
<keyword evidence="2" id="KW-1185">Reference proteome</keyword>
<dbReference type="GO" id="GO:0006744">
    <property type="term" value="P:ubiquinone biosynthetic process"/>
    <property type="evidence" value="ECO:0000318"/>
    <property type="project" value="GO_Central"/>
</dbReference>
<comment type="similarity">
    <text evidence="1">Belongs to the FPP/GGPP synthase family.</text>
</comment>
<sequence length="390" mass="43414">MPLICQFLRRAWLLRGSTTSYSALREISLFSGTMTAPHWNKVISDAEKVVGYPTSFMSLRCLLRDELNNIAIQVRKLVGTKHPLLNTARTFVNDSLKNQMQMRGLVVLLISKAAGLSKSADHTFQHDLVSGICARQRTLAEITELIHTAFLVHRSIVNINELKACDGPIKDMQYGNKMAILSGDFLFANVFAGLAGLQNPKVLEIISGTIGDMAKGIYYENSYMPENTYTDVNGISNWMKNIFLSHGSLLAMSCQSAMLLAHHDSEIQSRAFQYGKHMSISYKLSSDLQPFINGKYSDSSFCLNSAPVILHQEFIGREAWMQQIKEAQLKDNLIDRAKLQKAIKAGKGVTSAIDLCCYHGDKALEALQCFPDSEARSALENIIYGVTRFS</sequence>
<dbReference type="PANTHER" id="PTHR12001">
    <property type="entry name" value="GERANYLGERANYL PYROPHOSPHATE SYNTHASE"/>
    <property type="match status" value="1"/>
</dbReference>
<dbReference type="GeneID" id="108716846"/>
<protein>
    <submittedName>
        <fullName evidence="3">All trans-polyprenyl-diphosphate synthase PDSS2</fullName>
    </submittedName>
</protein>
<evidence type="ECO:0000313" key="2">
    <source>
        <dbReference type="Proteomes" id="UP000186698"/>
    </source>
</evidence>
<name>A0A1L8G970_XENLA</name>
<dbReference type="AGR" id="Xenbase:XB-GENE-6485597"/>
<dbReference type="OMA" id="VMQTAKN"/>
<dbReference type="Gene3D" id="1.10.600.10">
    <property type="entry name" value="Farnesyl Diphosphate Synthase"/>
    <property type="match status" value="1"/>
</dbReference>
<dbReference type="AlphaFoldDB" id="A0A1L8G970"/>
<dbReference type="GO" id="GO:0004659">
    <property type="term" value="F:prenyltransferase activity"/>
    <property type="evidence" value="ECO:0000318"/>
    <property type="project" value="GO_Central"/>
</dbReference>
<dbReference type="GO" id="GO:0032476">
    <property type="term" value="C:polyprenyl diphosphate synthase complex"/>
    <property type="evidence" value="ECO:0000318"/>
    <property type="project" value="GO_Central"/>
</dbReference>
<dbReference type="RefSeq" id="XP_018118826.1">
    <property type="nucleotide sequence ID" value="XM_018263337.2"/>
</dbReference>
<dbReference type="GO" id="GO:0008299">
    <property type="term" value="P:isoprenoid biosynthetic process"/>
    <property type="evidence" value="ECO:0000318"/>
    <property type="project" value="GO_Central"/>
</dbReference>
<dbReference type="Proteomes" id="UP000186698">
    <property type="component" value="Chromosome 5L"/>
</dbReference>
<dbReference type="Pfam" id="PF00348">
    <property type="entry name" value="polyprenyl_synt"/>
    <property type="match status" value="1"/>
</dbReference>
<accession>A0A1L8G970</accession>
<dbReference type="InterPro" id="IPR008949">
    <property type="entry name" value="Isoprenoid_synthase_dom_sf"/>
</dbReference>